<gene>
    <name evidence="7" type="primary">LOC115424931</name>
</gene>
<dbReference type="InterPro" id="IPR045058">
    <property type="entry name" value="GIMA/IAN/Toc"/>
</dbReference>
<dbReference type="PROSITE" id="PS51720">
    <property type="entry name" value="G_AIG1"/>
    <property type="match status" value="1"/>
</dbReference>
<proteinExistence type="inferred from homology"/>
<dbReference type="InterPro" id="IPR006703">
    <property type="entry name" value="G_AIG1"/>
</dbReference>
<evidence type="ECO:0000256" key="5">
    <source>
        <dbReference type="SAM" id="MobiDB-lite"/>
    </source>
</evidence>
<dbReference type="FunCoup" id="A0A672ZXG3">
    <property type="interactions" value="25"/>
</dbReference>
<protein>
    <submittedName>
        <fullName evidence="7">GTPase IMAP family member 8-like</fullName>
    </submittedName>
</protein>
<keyword evidence="2" id="KW-0547">Nucleotide-binding</keyword>
<evidence type="ECO:0000313" key="8">
    <source>
        <dbReference type="Proteomes" id="UP000472271"/>
    </source>
</evidence>
<keyword evidence="4" id="KW-0175">Coiled coil</keyword>
<dbReference type="RefSeq" id="XP_029998196.1">
    <property type="nucleotide sequence ID" value="XM_030142336.1"/>
</dbReference>
<dbReference type="Ensembl" id="ENSSORT00005022619.1">
    <property type="protein sequence ID" value="ENSSORP00005021965.1"/>
    <property type="gene ID" value="ENSSORG00005010730.1"/>
</dbReference>
<feature type="coiled-coil region" evidence="4">
    <location>
        <begin position="1096"/>
        <end position="1164"/>
    </location>
</feature>
<dbReference type="SUPFAM" id="SSF52540">
    <property type="entry name" value="P-loop containing nucleoside triphosphate hydrolases"/>
    <property type="match status" value="3"/>
</dbReference>
<dbReference type="FunFam" id="3.40.50.300:FF:000366">
    <property type="entry name" value="GTPase, IMAP family member 2"/>
    <property type="match status" value="1"/>
</dbReference>
<dbReference type="InterPro" id="IPR027417">
    <property type="entry name" value="P-loop_NTPase"/>
</dbReference>
<dbReference type="Gene3D" id="3.40.50.300">
    <property type="entry name" value="P-loop containing nucleotide triphosphate hydrolases"/>
    <property type="match status" value="4"/>
</dbReference>
<feature type="domain" description="AIG1-type G" evidence="6">
    <location>
        <begin position="626"/>
        <end position="828"/>
    </location>
</feature>
<dbReference type="InParanoid" id="A0A672ZXG3"/>
<sequence length="1168" mass="135621">MATASVSELRVVLLGNNWSKRNSVGNLILDQIVFYGKPTSSKRTSRTIKDKNVVVINTPDHLLSDISNHELMKVIKDCSDASRPGPHVFLLVLQPEDFTEKHKQRIELVLKNFSDQSFNQTLVLILPGSPGRTETYRQRPAVQDMIRRCRYGQQQMENLEHHELLTRLDQIVKENNGEHLSYEKSEETPSSSPDDHEGLKLKQTGFGLMGPFLTAGLTAIKNVQSYLPVSCTNPSSHESDLRIVLFGKSGDKKTKLLHLILGKQSSSSLKPHPAKEHTTIYGEWRGKRLTVAKTPDISSLTVESLGKAVKYMTPGPNVLLLLVKPSDFIEEDSQTLRSILSLFGPDAFKHSIVVFTHDQSKMSFSANELLKDCGGRHYNMLKEDRSVLMEMIEETKGNSLVPLSTVTKPPLNLVLCGNRKSEKTSAARALLGLTELGSGSSEFVKHQVEVCGRRVSVVELPVLNGRPQEEVMKESFQSISLCEPEGVHAFILVLPVGPLTNEDKAELEAIHNTFSSRIRDFTVILFTVESDPTAPAVVNFVKKSNDIQELCQRYGGTSVIVNIRGKQQVSEVLDTVDRMRLTKYKPSYTAETFGRVQIEKITELQAEIKDLKNKRQNPCDENKQSPNCLRIVLIGKTGSGKSSSGNTILGRKLFKADFSQRSVTKFCQKETGHVDGRPITVVDTPGLFDTNLTNEEVQEEMVKCISLLAPGPHVFLLMLQISRFTPEEKETVKLIKEGFGKNAEKFIIILLTRGDDLEAHGKSIDEYIRDKSDDSFKKLISDCGGRYHVFNNQDKNPTQVSELMKKIDSMVKENGGSCFTNEMLQEAEAAIKKEMERLLKEKEEEMRKQKEELERKHEQKMMEMKRRMEEQREKTERERKQKENELKEMEENIKREREQRMKEQKKGEEEQKRKKKQEEIQRQKWEQKLQDLERKIRSELECKETIDRILEESREEMRKQREAWEEEKRREWNKRKEEEEERKREEETKLRKLQEKYEQKREEYERKRREDEWIRREEEEKQRKELEKKYQREVEDLKMKHKEEARKKAEEFNEFAEKLKREFETKKEKYDKHMKGKDEKYDLLKALSFHKEKERMKKHQEEINDLVKCIKKKRNNVTKISELLSKQEKEMENVKGQEEKEKLLKKHEAEISELIETLLQEMNACSLL</sequence>
<feature type="region of interest" description="Disordered" evidence="5">
    <location>
        <begin position="952"/>
        <end position="988"/>
    </location>
</feature>
<dbReference type="GO" id="GO:0005525">
    <property type="term" value="F:GTP binding"/>
    <property type="evidence" value="ECO:0007669"/>
    <property type="project" value="UniProtKB-KW"/>
</dbReference>
<dbReference type="OrthoDB" id="8954335at2759"/>
<name>A0A672ZXG3_9TELE</name>
<dbReference type="RefSeq" id="XP_029998193.1">
    <property type="nucleotide sequence ID" value="XM_030142333.1"/>
</dbReference>
<organism evidence="7 8">
    <name type="scientific">Sphaeramia orbicularis</name>
    <name type="common">orbiculate cardinalfish</name>
    <dbReference type="NCBI Taxonomy" id="375764"/>
    <lineage>
        <taxon>Eukaryota</taxon>
        <taxon>Metazoa</taxon>
        <taxon>Chordata</taxon>
        <taxon>Craniata</taxon>
        <taxon>Vertebrata</taxon>
        <taxon>Euteleostomi</taxon>
        <taxon>Actinopterygii</taxon>
        <taxon>Neopterygii</taxon>
        <taxon>Teleostei</taxon>
        <taxon>Neoteleostei</taxon>
        <taxon>Acanthomorphata</taxon>
        <taxon>Gobiaria</taxon>
        <taxon>Kurtiformes</taxon>
        <taxon>Apogonoidei</taxon>
        <taxon>Apogonidae</taxon>
        <taxon>Apogoninae</taxon>
        <taxon>Sphaeramia</taxon>
    </lineage>
</organism>
<dbReference type="RefSeq" id="XP_029998191.1">
    <property type="nucleotide sequence ID" value="XM_030142331.1"/>
</dbReference>
<dbReference type="Pfam" id="PF04548">
    <property type="entry name" value="AIG1"/>
    <property type="match status" value="4"/>
</dbReference>
<feature type="region of interest" description="Disordered" evidence="5">
    <location>
        <begin position="843"/>
        <end position="922"/>
    </location>
</feature>
<dbReference type="GeneID" id="115424931"/>
<reference evidence="7" key="2">
    <citation type="submission" date="2025-08" db="UniProtKB">
        <authorList>
            <consortium name="Ensembl"/>
        </authorList>
    </citation>
    <scope>IDENTIFICATION</scope>
</reference>
<dbReference type="RefSeq" id="XP_029998194.1">
    <property type="nucleotide sequence ID" value="XM_030142334.1"/>
</dbReference>
<reference evidence="7" key="3">
    <citation type="submission" date="2025-09" db="UniProtKB">
        <authorList>
            <consortium name="Ensembl"/>
        </authorList>
    </citation>
    <scope>IDENTIFICATION</scope>
</reference>
<dbReference type="PANTHER" id="PTHR10903:SF188">
    <property type="entry name" value="GTPASE IMAP FAMILY MEMBER 2-LIKE-RELATED"/>
    <property type="match status" value="1"/>
</dbReference>
<dbReference type="AlphaFoldDB" id="A0A672ZXG3"/>
<evidence type="ECO:0000313" key="7">
    <source>
        <dbReference type="Ensembl" id="ENSSORP00005021965.1"/>
    </source>
</evidence>
<accession>A0A672ZXG3</accession>
<dbReference type="CDD" id="cd01852">
    <property type="entry name" value="AIG1"/>
    <property type="match status" value="1"/>
</dbReference>
<feature type="region of interest" description="Disordered" evidence="5">
    <location>
        <begin position="179"/>
        <end position="199"/>
    </location>
</feature>
<evidence type="ECO:0000256" key="4">
    <source>
        <dbReference type="SAM" id="Coils"/>
    </source>
</evidence>
<dbReference type="Proteomes" id="UP000472271">
    <property type="component" value="Chromosome 8"/>
</dbReference>
<evidence type="ECO:0000256" key="3">
    <source>
        <dbReference type="ARBA" id="ARBA00023134"/>
    </source>
</evidence>
<evidence type="ECO:0000259" key="6">
    <source>
        <dbReference type="PROSITE" id="PS51720"/>
    </source>
</evidence>
<dbReference type="RefSeq" id="XP_029998195.1">
    <property type="nucleotide sequence ID" value="XM_030142335.1"/>
</dbReference>
<reference evidence="7" key="1">
    <citation type="submission" date="2019-06" db="EMBL/GenBank/DDBJ databases">
        <authorList>
            <consortium name="Wellcome Sanger Institute Data Sharing"/>
        </authorList>
    </citation>
    <scope>NUCLEOTIDE SEQUENCE [LARGE SCALE GENOMIC DNA]</scope>
</reference>
<evidence type="ECO:0000256" key="2">
    <source>
        <dbReference type="ARBA" id="ARBA00022741"/>
    </source>
</evidence>
<comment type="similarity">
    <text evidence="1">Belongs to the TRAFAC class TrmE-Era-EngA-EngB-Septin-like GTPase superfamily. AIG1/Toc34/Toc159-like paraseptin GTPase family. IAN subfamily.</text>
</comment>
<dbReference type="PANTHER" id="PTHR10903">
    <property type="entry name" value="GTPASE, IMAP FAMILY MEMBER-RELATED"/>
    <property type="match status" value="1"/>
</dbReference>
<keyword evidence="3" id="KW-0342">GTP-binding</keyword>
<dbReference type="RefSeq" id="XP_029998192.1">
    <property type="nucleotide sequence ID" value="XM_030142332.1"/>
</dbReference>
<keyword evidence="8" id="KW-1185">Reference proteome</keyword>
<evidence type="ECO:0000256" key="1">
    <source>
        <dbReference type="ARBA" id="ARBA00008535"/>
    </source>
</evidence>